<dbReference type="AlphaFoldDB" id="A0A923T9U0"/>
<accession>A0A923T9U0</accession>
<protein>
    <recommendedName>
        <fullName evidence="1">Wadjet protein JetD C-terminal domain-containing protein</fullName>
    </recommendedName>
</protein>
<reference evidence="2" key="1">
    <citation type="submission" date="2020-08" db="EMBL/GenBank/DDBJ databases">
        <title>Lewinella bacteria from marine environments.</title>
        <authorList>
            <person name="Zhong Y."/>
        </authorList>
    </citation>
    <scope>NUCLEOTIDE SEQUENCE</scope>
    <source>
        <strain evidence="2">KCTC 42187</strain>
    </source>
</reference>
<dbReference type="EMBL" id="JACSIT010000141">
    <property type="protein sequence ID" value="MBC6995891.1"/>
    <property type="molecule type" value="Genomic_DNA"/>
</dbReference>
<dbReference type="Pfam" id="PF09983">
    <property type="entry name" value="JetD_C"/>
    <property type="match status" value="1"/>
</dbReference>
<organism evidence="2 3">
    <name type="scientific">Neolewinella lacunae</name>
    <dbReference type="NCBI Taxonomy" id="1517758"/>
    <lineage>
        <taxon>Bacteria</taxon>
        <taxon>Pseudomonadati</taxon>
        <taxon>Bacteroidota</taxon>
        <taxon>Saprospiria</taxon>
        <taxon>Saprospirales</taxon>
        <taxon>Lewinellaceae</taxon>
        <taxon>Neolewinella</taxon>
    </lineage>
</organism>
<evidence type="ECO:0000313" key="2">
    <source>
        <dbReference type="EMBL" id="MBC6995891.1"/>
    </source>
</evidence>
<dbReference type="RefSeq" id="WP_187467907.1">
    <property type="nucleotide sequence ID" value="NZ_JACSIT010000141.1"/>
</dbReference>
<dbReference type="InterPro" id="IPR024534">
    <property type="entry name" value="JetD_C"/>
</dbReference>
<comment type="caution">
    <text evidence="2">The sequence shown here is derived from an EMBL/GenBank/DDBJ whole genome shotgun (WGS) entry which is preliminary data.</text>
</comment>
<sequence>MPNEVELRFFERLEKEGFLARSQVPGTVRKSNAYAALVSATILREEGRGGGYIVRVVDAAALGQYLDSRYPGRHQLHQADAAGNLHRYRDSKAGKRPSAGLVLLRGEGSVQLNGQTLDLGSFTRQFGCFACQKPDLAASRICTVENLDSFLNAEAVLGAGWVFVHPYGRLGKTTFNGLNCEELLHFGDYDYTGLDEYLRLHASFPRAQLYLPADLASTWQRFSRPLKAGATASARVQHSDDAGVSFIRQLLATTNRFLEQQALFIPQVPPP</sequence>
<keyword evidence="3" id="KW-1185">Reference proteome</keyword>
<dbReference type="Proteomes" id="UP000650081">
    <property type="component" value="Unassembled WGS sequence"/>
</dbReference>
<evidence type="ECO:0000313" key="3">
    <source>
        <dbReference type="Proteomes" id="UP000650081"/>
    </source>
</evidence>
<gene>
    <name evidence="2" type="ORF">H9S92_17115</name>
</gene>
<proteinExistence type="predicted"/>
<name>A0A923T9U0_9BACT</name>
<feature type="domain" description="Wadjet protein JetD C-terminal" evidence="1">
    <location>
        <begin position="133"/>
        <end position="263"/>
    </location>
</feature>
<evidence type="ECO:0000259" key="1">
    <source>
        <dbReference type="Pfam" id="PF09983"/>
    </source>
</evidence>